<feature type="transmembrane region" description="Helical" evidence="1">
    <location>
        <begin position="60"/>
        <end position="78"/>
    </location>
</feature>
<organism evidence="2 3">
    <name type="scientific">Paramecium pentaurelia</name>
    <dbReference type="NCBI Taxonomy" id="43138"/>
    <lineage>
        <taxon>Eukaryota</taxon>
        <taxon>Sar</taxon>
        <taxon>Alveolata</taxon>
        <taxon>Ciliophora</taxon>
        <taxon>Intramacronucleata</taxon>
        <taxon>Oligohymenophorea</taxon>
        <taxon>Peniculida</taxon>
        <taxon>Parameciidae</taxon>
        <taxon>Paramecium</taxon>
    </lineage>
</organism>
<reference evidence="2" key="1">
    <citation type="submission" date="2021-01" db="EMBL/GenBank/DDBJ databases">
        <authorList>
            <consortium name="Genoscope - CEA"/>
            <person name="William W."/>
        </authorList>
    </citation>
    <scope>NUCLEOTIDE SEQUENCE</scope>
</reference>
<keyword evidence="1" id="KW-0472">Membrane</keyword>
<evidence type="ECO:0000256" key="1">
    <source>
        <dbReference type="SAM" id="Phobius"/>
    </source>
</evidence>
<sequence>MWQIKMNKEGLGDSEFEITEYKLSYIFISIQRNISIIMKQCRNNIRFLCKLNIILIIRKTTYIMKVIIALFLISLVLAEPNLVGQESQAKIHTFLGKENCNDCEVKGGSYCEIKTNTYVCCRSDDQCQKGVGCLQAFTGIIC</sequence>
<dbReference type="Proteomes" id="UP000689195">
    <property type="component" value="Unassembled WGS sequence"/>
</dbReference>
<gene>
    <name evidence="2" type="ORF">PPENT_87.1.T0530032</name>
</gene>
<evidence type="ECO:0000313" key="2">
    <source>
        <dbReference type="EMBL" id="CAD8170384.1"/>
    </source>
</evidence>
<name>A0A8S1V0X7_9CILI</name>
<keyword evidence="3" id="KW-1185">Reference proteome</keyword>
<keyword evidence="1" id="KW-0812">Transmembrane</keyword>
<dbReference type="AlphaFoldDB" id="A0A8S1V0X7"/>
<dbReference type="EMBL" id="CAJJDO010000053">
    <property type="protein sequence ID" value="CAD8170384.1"/>
    <property type="molecule type" value="Genomic_DNA"/>
</dbReference>
<proteinExistence type="predicted"/>
<protein>
    <recommendedName>
        <fullName evidence="4">Transmembrane protein</fullName>
    </recommendedName>
</protein>
<evidence type="ECO:0000313" key="3">
    <source>
        <dbReference type="Proteomes" id="UP000689195"/>
    </source>
</evidence>
<accession>A0A8S1V0X7</accession>
<keyword evidence="1" id="KW-1133">Transmembrane helix</keyword>
<comment type="caution">
    <text evidence="2">The sequence shown here is derived from an EMBL/GenBank/DDBJ whole genome shotgun (WGS) entry which is preliminary data.</text>
</comment>
<evidence type="ECO:0008006" key="4">
    <source>
        <dbReference type="Google" id="ProtNLM"/>
    </source>
</evidence>